<dbReference type="OrthoDB" id="323926at2"/>
<comment type="caution">
    <text evidence="3">The sequence shown here is derived from an EMBL/GenBank/DDBJ whole genome shotgun (WGS) entry which is preliminary data.</text>
</comment>
<evidence type="ECO:0000313" key="4">
    <source>
        <dbReference type="Proteomes" id="UP000317303"/>
    </source>
</evidence>
<evidence type="ECO:0000256" key="2">
    <source>
        <dbReference type="SAM" id="Phobius"/>
    </source>
</evidence>
<dbReference type="Proteomes" id="UP000317303">
    <property type="component" value="Unassembled WGS sequence"/>
</dbReference>
<name>A0A660CGY8_9PSEU</name>
<sequence>MNTVAWTFAAIAMVIGGGCLVLIAWAVISQLLTPLDKRYEQVRKELLKRESPTGVVQISATPRVGVKADKVREIAEELGFVYDGDSNIHSRQLNFHRPLPGGARSTSGDSPTGAARTTSTATSTTPGGAPDHSAFLAQLASLTTDSSGTARVDLGDFHPRQHKELVRLADAHGWTYVHPDRRDGRAGFLATRHGTETVTTNDEYFIKGPGIDELSRDPVAQRVATEAEAEFGVNPLSPLAYNEAAARYKADSRRTNRWAAVFTLPFLTLIVVALATGRLLGDGGTTAAVVVGIWVGLAALATLGVVGLTHAHRRRKANLAPYKQAYEKVAHAAVHGGHGISDRSAADDAH</sequence>
<dbReference type="AlphaFoldDB" id="A0A660CGY8"/>
<keyword evidence="4" id="KW-1185">Reference proteome</keyword>
<keyword evidence="2" id="KW-0812">Transmembrane</keyword>
<protein>
    <submittedName>
        <fullName evidence="3">Uncharacterized protein</fullName>
    </submittedName>
</protein>
<dbReference type="EMBL" id="VLJV01000001">
    <property type="protein sequence ID" value="TWH20185.1"/>
    <property type="molecule type" value="Genomic_DNA"/>
</dbReference>
<organism evidence="3 4">
    <name type="scientific">Prauserella rugosa</name>
    <dbReference type="NCBI Taxonomy" id="43354"/>
    <lineage>
        <taxon>Bacteria</taxon>
        <taxon>Bacillati</taxon>
        <taxon>Actinomycetota</taxon>
        <taxon>Actinomycetes</taxon>
        <taxon>Pseudonocardiales</taxon>
        <taxon>Pseudonocardiaceae</taxon>
        <taxon>Prauserella</taxon>
    </lineage>
</organism>
<feature type="transmembrane region" description="Helical" evidence="2">
    <location>
        <begin position="286"/>
        <end position="308"/>
    </location>
</feature>
<evidence type="ECO:0000313" key="3">
    <source>
        <dbReference type="EMBL" id="TWH20185.1"/>
    </source>
</evidence>
<reference evidence="3 4" key="1">
    <citation type="submission" date="2019-07" db="EMBL/GenBank/DDBJ databases">
        <title>R&amp;d 2014.</title>
        <authorList>
            <person name="Klenk H.-P."/>
        </authorList>
    </citation>
    <scope>NUCLEOTIDE SEQUENCE [LARGE SCALE GENOMIC DNA]</scope>
    <source>
        <strain evidence="3 4">DSM 43194</strain>
    </source>
</reference>
<proteinExistence type="predicted"/>
<feature type="transmembrane region" description="Helical" evidence="2">
    <location>
        <begin position="6"/>
        <end position="28"/>
    </location>
</feature>
<feature type="compositionally biased region" description="Low complexity" evidence="1">
    <location>
        <begin position="110"/>
        <end position="130"/>
    </location>
</feature>
<accession>A0A660CGY8</accession>
<feature type="region of interest" description="Disordered" evidence="1">
    <location>
        <begin position="95"/>
        <end position="132"/>
    </location>
</feature>
<feature type="transmembrane region" description="Helical" evidence="2">
    <location>
        <begin position="258"/>
        <end position="280"/>
    </location>
</feature>
<keyword evidence="2" id="KW-0472">Membrane</keyword>
<gene>
    <name evidence="3" type="ORF">JD82_02027</name>
</gene>
<evidence type="ECO:0000256" key="1">
    <source>
        <dbReference type="SAM" id="MobiDB-lite"/>
    </source>
</evidence>
<dbReference type="RefSeq" id="WP_030531058.1">
    <property type="nucleotide sequence ID" value="NZ_JOIJ01000003.1"/>
</dbReference>
<keyword evidence="2" id="KW-1133">Transmembrane helix</keyword>